<dbReference type="OMA" id="MMEANNK"/>
<gene>
    <name evidence="1" type="ORF">HHK36_012565</name>
</gene>
<sequence>MEKGMEFEKLNESNWPIWKIMMEDYLVGKELDQPLRGKKAQPVGMEDWEWDILDRKCLAAIRPCISPSILFDVCQCKIAEELWQSLEQSYEQPSGANKMHAMKRLFLLKMKEGTTIRKHVSEFNSIAAQLRSLKINLDEKVLCLLLLSSLPPSWDILVTTVTNTVGNKFKLQDVVASLLNEETRKASTQMSTESNQALSAGQRGSFGVPSSMASVTLRNSNLKGMLSFSSPTHVVDDLLRFSTPFRNHCVKMRESRMLDRGGDRWPHLRERHVDYETAKQHDAHVDCLCPRQRTSLRPYEMS</sequence>
<organism evidence="1 2">
    <name type="scientific">Tetracentron sinense</name>
    <name type="common">Spur-leaf</name>
    <dbReference type="NCBI Taxonomy" id="13715"/>
    <lineage>
        <taxon>Eukaryota</taxon>
        <taxon>Viridiplantae</taxon>
        <taxon>Streptophyta</taxon>
        <taxon>Embryophyta</taxon>
        <taxon>Tracheophyta</taxon>
        <taxon>Spermatophyta</taxon>
        <taxon>Magnoliopsida</taxon>
        <taxon>Trochodendrales</taxon>
        <taxon>Trochodendraceae</taxon>
        <taxon>Tetracentron</taxon>
    </lineage>
</organism>
<dbReference type="PANTHER" id="PTHR47481:SF7">
    <property type="entry name" value="CCHC-TYPE DOMAIN-CONTAINING PROTEIN"/>
    <property type="match status" value="1"/>
</dbReference>
<evidence type="ECO:0000313" key="2">
    <source>
        <dbReference type="Proteomes" id="UP000655225"/>
    </source>
</evidence>
<evidence type="ECO:0000313" key="1">
    <source>
        <dbReference type="EMBL" id="KAF8401619.1"/>
    </source>
</evidence>
<dbReference type="EMBL" id="JABCRI010000008">
    <property type="protein sequence ID" value="KAF8401619.1"/>
    <property type="molecule type" value="Genomic_DNA"/>
</dbReference>
<comment type="caution">
    <text evidence="1">The sequence shown here is derived from an EMBL/GenBank/DDBJ whole genome shotgun (WGS) entry which is preliminary data.</text>
</comment>
<proteinExistence type="predicted"/>
<dbReference type="Proteomes" id="UP000655225">
    <property type="component" value="Unassembled WGS sequence"/>
</dbReference>
<protein>
    <recommendedName>
        <fullName evidence="3">Retrovirus-related Pol polyprotein from transposon TNT 1-94</fullName>
    </recommendedName>
</protein>
<dbReference type="AlphaFoldDB" id="A0A834Z507"/>
<dbReference type="Pfam" id="PF14223">
    <property type="entry name" value="Retrotran_gag_2"/>
    <property type="match status" value="1"/>
</dbReference>
<evidence type="ECO:0008006" key="3">
    <source>
        <dbReference type="Google" id="ProtNLM"/>
    </source>
</evidence>
<accession>A0A834Z507</accession>
<keyword evidence="2" id="KW-1185">Reference proteome</keyword>
<dbReference type="OrthoDB" id="418757at2759"/>
<reference evidence="1 2" key="1">
    <citation type="submission" date="2020-04" db="EMBL/GenBank/DDBJ databases">
        <title>Plant Genome Project.</title>
        <authorList>
            <person name="Zhang R.-G."/>
        </authorList>
    </citation>
    <scope>NUCLEOTIDE SEQUENCE [LARGE SCALE GENOMIC DNA]</scope>
    <source>
        <strain evidence="1">YNK0</strain>
        <tissue evidence="1">Leaf</tissue>
    </source>
</reference>
<name>A0A834Z507_TETSI</name>
<dbReference type="PANTHER" id="PTHR47481">
    <property type="match status" value="1"/>
</dbReference>